<dbReference type="GO" id="GO:0003677">
    <property type="term" value="F:DNA binding"/>
    <property type="evidence" value="ECO:0007669"/>
    <property type="project" value="InterPro"/>
</dbReference>
<gene>
    <name evidence="2" type="ORF">EV200_102297</name>
</gene>
<feature type="domain" description="HTH cro/C1-type" evidence="1">
    <location>
        <begin position="36"/>
        <end position="82"/>
    </location>
</feature>
<dbReference type="InterPro" id="IPR010982">
    <property type="entry name" value="Lambda_DNA-bd_dom_sf"/>
</dbReference>
<dbReference type="AlphaFoldDB" id="A0A4V2RZZ8"/>
<name>A0A4V2RZZ8_9SPHI</name>
<dbReference type="SUPFAM" id="SSF47413">
    <property type="entry name" value="lambda repressor-like DNA-binding domains"/>
    <property type="match status" value="1"/>
</dbReference>
<evidence type="ECO:0000313" key="2">
    <source>
        <dbReference type="EMBL" id="TCO28880.1"/>
    </source>
</evidence>
<dbReference type="Pfam" id="PF01381">
    <property type="entry name" value="HTH_3"/>
    <property type="match status" value="1"/>
</dbReference>
<sequence length="184" mass="21223">MKKCFTVCKRNSCKLFFVYKNIVYKRCILFQTLNEMKKLRAQLRLTQTDMAKLMGSSKTKASLYEKGLRSLNAKELNMLSAIELLMSNSAEIQATDKISLNDQKALVSMLKKLTYDQKRATQKHEIISEKLSRMEETYASNRKLWLLLNELKTNFKGATANPYVGVLEIRCLEKLKSCAINFLC</sequence>
<organism evidence="2 3">
    <name type="scientific">Pedobacter psychrotolerans</name>
    <dbReference type="NCBI Taxonomy" id="1843235"/>
    <lineage>
        <taxon>Bacteria</taxon>
        <taxon>Pseudomonadati</taxon>
        <taxon>Bacteroidota</taxon>
        <taxon>Sphingobacteriia</taxon>
        <taxon>Sphingobacteriales</taxon>
        <taxon>Sphingobacteriaceae</taxon>
        <taxon>Pedobacter</taxon>
    </lineage>
</organism>
<dbReference type="PROSITE" id="PS50943">
    <property type="entry name" value="HTH_CROC1"/>
    <property type="match status" value="1"/>
</dbReference>
<dbReference type="EMBL" id="SLWO01000002">
    <property type="protein sequence ID" value="TCO28880.1"/>
    <property type="molecule type" value="Genomic_DNA"/>
</dbReference>
<evidence type="ECO:0000313" key="3">
    <source>
        <dbReference type="Proteomes" id="UP000295684"/>
    </source>
</evidence>
<accession>A0A4V2RZZ8</accession>
<dbReference type="Gene3D" id="1.10.260.40">
    <property type="entry name" value="lambda repressor-like DNA-binding domains"/>
    <property type="match status" value="1"/>
</dbReference>
<dbReference type="Proteomes" id="UP000295684">
    <property type="component" value="Unassembled WGS sequence"/>
</dbReference>
<evidence type="ECO:0000259" key="1">
    <source>
        <dbReference type="PROSITE" id="PS50943"/>
    </source>
</evidence>
<comment type="caution">
    <text evidence="2">The sequence shown here is derived from an EMBL/GenBank/DDBJ whole genome shotgun (WGS) entry which is preliminary data.</text>
</comment>
<dbReference type="CDD" id="cd00093">
    <property type="entry name" value="HTH_XRE"/>
    <property type="match status" value="1"/>
</dbReference>
<proteinExistence type="predicted"/>
<dbReference type="InterPro" id="IPR001387">
    <property type="entry name" value="Cro/C1-type_HTH"/>
</dbReference>
<protein>
    <recommendedName>
        <fullName evidence="1">HTH cro/C1-type domain-containing protein</fullName>
    </recommendedName>
</protein>
<reference evidence="2 3" key="1">
    <citation type="submission" date="2019-03" db="EMBL/GenBank/DDBJ databases">
        <title>Genomic Encyclopedia of Type Strains, Phase IV (KMG-IV): sequencing the most valuable type-strain genomes for metagenomic binning, comparative biology and taxonomic classification.</title>
        <authorList>
            <person name="Goeker M."/>
        </authorList>
    </citation>
    <scope>NUCLEOTIDE SEQUENCE [LARGE SCALE GENOMIC DNA]</scope>
    <source>
        <strain evidence="2 3">DSM 103236</strain>
    </source>
</reference>